<dbReference type="EMBL" id="SLWB01000023">
    <property type="protein sequence ID" value="TCN61686.1"/>
    <property type="molecule type" value="Genomic_DNA"/>
</dbReference>
<evidence type="ECO:0000256" key="2">
    <source>
        <dbReference type="ARBA" id="ARBA00023012"/>
    </source>
</evidence>
<accession>A0A4R2E4Z2</accession>
<dbReference type="PROSITE" id="PS50110">
    <property type="entry name" value="RESPONSE_REGULATORY"/>
    <property type="match status" value="1"/>
</dbReference>
<feature type="domain" description="Response regulatory" evidence="4">
    <location>
        <begin position="30"/>
        <end position="146"/>
    </location>
</feature>
<dbReference type="OrthoDB" id="9796457at2"/>
<dbReference type="AlphaFoldDB" id="A0A4R2E4Z2"/>
<evidence type="ECO:0000256" key="3">
    <source>
        <dbReference type="PROSITE-ProRule" id="PRU00169"/>
    </source>
</evidence>
<organism evidence="5 6">
    <name type="scientific">Acetobacteroides hydrogenigenes</name>
    <dbReference type="NCBI Taxonomy" id="979970"/>
    <lineage>
        <taxon>Bacteria</taxon>
        <taxon>Pseudomonadati</taxon>
        <taxon>Bacteroidota</taxon>
        <taxon>Bacteroidia</taxon>
        <taxon>Bacteroidales</taxon>
        <taxon>Rikenellaceae</taxon>
        <taxon>Acetobacteroides</taxon>
    </lineage>
</organism>
<dbReference type="SUPFAM" id="SSF52172">
    <property type="entry name" value="CheY-like"/>
    <property type="match status" value="1"/>
</dbReference>
<name>A0A4R2E4Z2_9BACT</name>
<dbReference type="PANTHER" id="PTHR45339">
    <property type="entry name" value="HYBRID SIGNAL TRANSDUCTION HISTIDINE KINASE J"/>
    <property type="match status" value="1"/>
</dbReference>
<proteinExistence type="predicted"/>
<dbReference type="InterPro" id="IPR011006">
    <property type="entry name" value="CheY-like_superfamily"/>
</dbReference>
<protein>
    <submittedName>
        <fullName evidence="5">Response regulator receiver domain-containing protein</fullName>
    </submittedName>
</protein>
<sequence length="151" mass="16671">MIGGCNVAFTRVRASEDISDVARVSGIAMSVLVAEDNAIYQMLMKKLLAAYGYSVSVVDNGLAALEALDKYDYDIVFMDLQMPDMDGLEATRQIVMRFKDNHPTIIAMTASSIGDDVEACFEAGVDDYIRKPIKSQDIETILNKWCKEKAS</sequence>
<comment type="caution">
    <text evidence="5">The sequence shown here is derived from an EMBL/GenBank/DDBJ whole genome shotgun (WGS) entry which is preliminary data.</text>
</comment>
<evidence type="ECO:0000256" key="1">
    <source>
        <dbReference type="ARBA" id="ARBA00022553"/>
    </source>
</evidence>
<gene>
    <name evidence="5" type="ORF">CLV25_12317</name>
</gene>
<keyword evidence="1 3" id="KW-0597">Phosphoprotein</keyword>
<keyword evidence="6" id="KW-1185">Reference proteome</keyword>
<dbReference type="GO" id="GO:0000160">
    <property type="term" value="P:phosphorelay signal transduction system"/>
    <property type="evidence" value="ECO:0007669"/>
    <property type="project" value="UniProtKB-KW"/>
</dbReference>
<dbReference type="RefSeq" id="WP_131840580.1">
    <property type="nucleotide sequence ID" value="NZ_SLWB01000023.1"/>
</dbReference>
<evidence type="ECO:0000259" key="4">
    <source>
        <dbReference type="PROSITE" id="PS50110"/>
    </source>
</evidence>
<dbReference type="Gene3D" id="3.40.50.2300">
    <property type="match status" value="1"/>
</dbReference>
<keyword evidence="2" id="KW-0902">Two-component regulatory system</keyword>
<reference evidence="5 6" key="1">
    <citation type="submission" date="2019-03" db="EMBL/GenBank/DDBJ databases">
        <title>Genomic Encyclopedia of Archaeal and Bacterial Type Strains, Phase II (KMG-II): from individual species to whole genera.</title>
        <authorList>
            <person name="Goeker M."/>
        </authorList>
    </citation>
    <scope>NUCLEOTIDE SEQUENCE [LARGE SCALE GENOMIC DNA]</scope>
    <source>
        <strain evidence="5 6">RL-C</strain>
    </source>
</reference>
<evidence type="ECO:0000313" key="5">
    <source>
        <dbReference type="EMBL" id="TCN61686.1"/>
    </source>
</evidence>
<dbReference type="PANTHER" id="PTHR45339:SF1">
    <property type="entry name" value="HYBRID SIGNAL TRANSDUCTION HISTIDINE KINASE J"/>
    <property type="match status" value="1"/>
</dbReference>
<feature type="modified residue" description="4-aspartylphosphate" evidence="3">
    <location>
        <position position="79"/>
    </location>
</feature>
<dbReference type="Proteomes" id="UP000294830">
    <property type="component" value="Unassembled WGS sequence"/>
</dbReference>
<evidence type="ECO:0000313" key="6">
    <source>
        <dbReference type="Proteomes" id="UP000294830"/>
    </source>
</evidence>
<dbReference type="InterPro" id="IPR001789">
    <property type="entry name" value="Sig_transdc_resp-reg_receiver"/>
</dbReference>
<dbReference type="SMART" id="SM00448">
    <property type="entry name" value="REC"/>
    <property type="match status" value="1"/>
</dbReference>
<dbReference type="Pfam" id="PF00072">
    <property type="entry name" value="Response_reg"/>
    <property type="match status" value="1"/>
</dbReference>
<dbReference type="CDD" id="cd17546">
    <property type="entry name" value="REC_hyHK_CKI1_RcsC-like"/>
    <property type="match status" value="1"/>
</dbReference>